<evidence type="ECO:0000313" key="2">
    <source>
        <dbReference type="EMBL" id="MCI92270.1"/>
    </source>
</evidence>
<dbReference type="AlphaFoldDB" id="A0A392W0P8"/>
<reference evidence="2 3" key="1">
    <citation type="journal article" date="2018" name="Front. Plant Sci.">
        <title>Red Clover (Trifolium pratense) and Zigzag Clover (T. medium) - A Picture of Genomic Similarities and Differences.</title>
        <authorList>
            <person name="Dluhosova J."/>
            <person name="Istvanek J."/>
            <person name="Nedelnik J."/>
            <person name="Repkova J."/>
        </authorList>
    </citation>
    <scope>NUCLEOTIDE SEQUENCE [LARGE SCALE GENOMIC DNA]</scope>
    <source>
        <strain evidence="3">cv. 10/8</strain>
        <tissue evidence="2">Leaf</tissue>
    </source>
</reference>
<proteinExistence type="predicted"/>
<feature type="region of interest" description="Disordered" evidence="1">
    <location>
        <begin position="1"/>
        <end position="49"/>
    </location>
</feature>
<feature type="compositionally biased region" description="Polar residues" evidence="1">
    <location>
        <begin position="35"/>
        <end position="49"/>
    </location>
</feature>
<sequence>SRGIEQLTESSQPPAHPTEEIHPGSSVSLPDIGNPEQTVSPALPRNTSP</sequence>
<dbReference type="Proteomes" id="UP000265520">
    <property type="component" value="Unassembled WGS sequence"/>
</dbReference>
<protein>
    <submittedName>
        <fullName evidence="2">Uncharacterized protein</fullName>
    </submittedName>
</protein>
<name>A0A392W0P8_9FABA</name>
<organism evidence="2 3">
    <name type="scientific">Trifolium medium</name>
    <dbReference type="NCBI Taxonomy" id="97028"/>
    <lineage>
        <taxon>Eukaryota</taxon>
        <taxon>Viridiplantae</taxon>
        <taxon>Streptophyta</taxon>
        <taxon>Embryophyta</taxon>
        <taxon>Tracheophyta</taxon>
        <taxon>Spermatophyta</taxon>
        <taxon>Magnoliopsida</taxon>
        <taxon>eudicotyledons</taxon>
        <taxon>Gunneridae</taxon>
        <taxon>Pentapetalae</taxon>
        <taxon>rosids</taxon>
        <taxon>fabids</taxon>
        <taxon>Fabales</taxon>
        <taxon>Fabaceae</taxon>
        <taxon>Papilionoideae</taxon>
        <taxon>50 kb inversion clade</taxon>
        <taxon>NPAAA clade</taxon>
        <taxon>Hologalegina</taxon>
        <taxon>IRL clade</taxon>
        <taxon>Trifolieae</taxon>
        <taxon>Trifolium</taxon>
    </lineage>
</organism>
<accession>A0A392W0P8</accession>
<comment type="caution">
    <text evidence="2">The sequence shown here is derived from an EMBL/GenBank/DDBJ whole genome shotgun (WGS) entry which is preliminary data.</text>
</comment>
<evidence type="ECO:0000256" key="1">
    <source>
        <dbReference type="SAM" id="MobiDB-lite"/>
    </source>
</evidence>
<feature type="non-terminal residue" evidence="2">
    <location>
        <position position="1"/>
    </location>
</feature>
<keyword evidence="3" id="KW-1185">Reference proteome</keyword>
<dbReference type="EMBL" id="LXQA011295567">
    <property type="protein sequence ID" value="MCI92270.1"/>
    <property type="molecule type" value="Genomic_DNA"/>
</dbReference>
<evidence type="ECO:0000313" key="3">
    <source>
        <dbReference type="Proteomes" id="UP000265520"/>
    </source>
</evidence>